<sequence>MGITKTSVTFLFLLILAAFVSNYNVLASEIKPRGRIDDQCKQMCSATYGDGKCASDCRKAGFSSGRCLTSSPFGNKCCCTK</sequence>
<name>A0A5S9WLC3_ARATH</name>
<feature type="domain" description="Defensin-like" evidence="7">
    <location>
        <begin position="37"/>
        <end position="81"/>
    </location>
</feature>
<dbReference type="EMBL" id="CACSHJ010000087">
    <property type="protein sequence ID" value="CAA0263152.1"/>
    <property type="molecule type" value="Genomic_DNA"/>
</dbReference>
<dbReference type="InterPro" id="IPR056373">
    <property type="entry name" value="Defensin-like_dom"/>
</dbReference>
<evidence type="ECO:0000256" key="2">
    <source>
        <dbReference type="ARBA" id="ARBA00022529"/>
    </source>
</evidence>
<evidence type="ECO:0000313" key="8">
    <source>
        <dbReference type="EMBL" id="CAA0263152.1"/>
    </source>
</evidence>
<keyword evidence="4" id="KW-0611">Plant defense</keyword>
<dbReference type="ExpressionAtlas" id="A0A5S9WLC3">
    <property type="expression patterns" value="baseline"/>
</dbReference>
<evidence type="ECO:0000256" key="6">
    <source>
        <dbReference type="SAM" id="SignalP"/>
    </source>
</evidence>
<protein>
    <recommendedName>
        <fullName evidence="7">Defensin-like domain-containing protein</fullName>
    </recommendedName>
</protein>
<keyword evidence="2" id="KW-0929">Antimicrobial</keyword>
<dbReference type="AlphaFoldDB" id="A0A5S9WLC3"/>
<keyword evidence="3" id="KW-0295">Fungicide</keyword>
<evidence type="ECO:0000313" key="9">
    <source>
        <dbReference type="EMBL" id="VYS47838.1"/>
    </source>
</evidence>
<evidence type="ECO:0000256" key="3">
    <source>
        <dbReference type="ARBA" id="ARBA00022577"/>
    </source>
</evidence>
<keyword evidence="6" id="KW-0732">Signal</keyword>
<accession>A0A654EGH2</accession>
<accession>A0A5S9WLC3</accession>
<dbReference type="OrthoDB" id="1036107at2759"/>
<dbReference type="Proteomes" id="UP000426265">
    <property type="component" value="Unassembled WGS sequence"/>
</dbReference>
<comment type="similarity">
    <text evidence="1">Belongs to the DEFL family.</text>
</comment>
<proteinExistence type="inferred from homology"/>
<dbReference type="Pfam" id="PF24552">
    <property type="entry name" value="Defensin"/>
    <property type="match status" value="1"/>
</dbReference>
<dbReference type="GO" id="GO:0050832">
    <property type="term" value="P:defense response to fungus"/>
    <property type="evidence" value="ECO:0007669"/>
    <property type="project" value="UniProtKB-KW"/>
</dbReference>
<evidence type="ECO:0000259" key="7">
    <source>
        <dbReference type="Pfam" id="PF24552"/>
    </source>
</evidence>
<gene>
    <name evidence="9" type="ORF">AN1_LOCUS3323</name>
    <name evidence="8" type="ORF">C24_LOCUS3235</name>
</gene>
<dbReference type="EMBL" id="CACRSJ010000104">
    <property type="protein sequence ID" value="VYS47838.1"/>
    <property type="molecule type" value="Genomic_DNA"/>
</dbReference>
<dbReference type="Proteomes" id="UP000434276">
    <property type="component" value="Unassembled WGS sequence"/>
</dbReference>
<feature type="signal peptide" evidence="6">
    <location>
        <begin position="1"/>
        <end position="27"/>
    </location>
</feature>
<organism evidence="8 11">
    <name type="scientific">Arabidopsis thaliana</name>
    <name type="common">Mouse-ear cress</name>
    <dbReference type="NCBI Taxonomy" id="3702"/>
    <lineage>
        <taxon>Eukaryota</taxon>
        <taxon>Viridiplantae</taxon>
        <taxon>Streptophyta</taxon>
        <taxon>Embryophyta</taxon>
        <taxon>Tracheophyta</taxon>
        <taxon>Spermatophyta</taxon>
        <taxon>Magnoliopsida</taxon>
        <taxon>eudicotyledons</taxon>
        <taxon>Gunneridae</taxon>
        <taxon>Pentapetalae</taxon>
        <taxon>rosids</taxon>
        <taxon>malvids</taxon>
        <taxon>Brassicales</taxon>
        <taxon>Brassicaceae</taxon>
        <taxon>Camelineae</taxon>
        <taxon>Arabidopsis</taxon>
    </lineage>
</organism>
<evidence type="ECO:0000256" key="5">
    <source>
        <dbReference type="ARBA" id="ARBA00023157"/>
    </source>
</evidence>
<evidence type="ECO:0000313" key="11">
    <source>
        <dbReference type="Proteomes" id="UP000434276"/>
    </source>
</evidence>
<reference evidence="8 11" key="1">
    <citation type="submission" date="2019-12" db="EMBL/GenBank/DDBJ databases">
        <authorList>
            <person name="Jiao W.-B."/>
            <person name="Schneeberger K."/>
        </authorList>
    </citation>
    <scope>NUCLEOTIDE SEQUENCE [LARGE SCALE GENOMIC DNA]</scope>
    <source>
        <strain evidence="10">cv. An-1</strain>
        <strain evidence="11">cv. C24</strain>
    </source>
</reference>
<evidence type="ECO:0000313" key="10">
    <source>
        <dbReference type="Proteomes" id="UP000426265"/>
    </source>
</evidence>
<evidence type="ECO:0000256" key="4">
    <source>
        <dbReference type="ARBA" id="ARBA00022821"/>
    </source>
</evidence>
<keyword evidence="5" id="KW-1015">Disulfide bond</keyword>
<feature type="chain" id="PRO_5036372941" description="Defensin-like domain-containing protein" evidence="6">
    <location>
        <begin position="28"/>
        <end position="81"/>
    </location>
</feature>
<evidence type="ECO:0000256" key="1">
    <source>
        <dbReference type="ARBA" id="ARBA00006722"/>
    </source>
</evidence>
<dbReference type="GO" id="GO:0031640">
    <property type="term" value="P:killing of cells of another organism"/>
    <property type="evidence" value="ECO:0007669"/>
    <property type="project" value="UniProtKB-KW"/>
</dbReference>